<gene>
    <name evidence="12" type="ORF">F8388_026948</name>
</gene>
<dbReference type="Gene3D" id="1.25.40.470">
    <property type="match status" value="1"/>
</dbReference>
<evidence type="ECO:0000256" key="3">
    <source>
        <dbReference type="ARBA" id="ARBA00006086"/>
    </source>
</evidence>
<evidence type="ECO:0000259" key="10">
    <source>
        <dbReference type="Pfam" id="PF23925"/>
    </source>
</evidence>
<dbReference type="Pfam" id="PF23936">
    <property type="entry name" value="HB_ELP1"/>
    <property type="match status" value="1"/>
</dbReference>
<organism evidence="12 13">
    <name type="scientific">Cannabis sativa</name>
    <name type="common">Hemp</name>
    <name type="synonym">Marijuana</name>
    <dbReference type="NCBI Taxonomy" id="3483"/>
    <lineage>
        <taxon>Eukaryota</taxon>
        <taxon>Viridiplantae</taxon>
        <taxon>Streptophyta</taxon>
        <taxon>Embryophyta</taxon>
        <taxon>Tracheophyta</taxon>
        <taxon>Spermatophyta</taxon>
        <taxon>Magnoliopsida</taxon>
        <taxon>eudicotyledons</taxon>
        <taxon>Gunneridae</taxon>
        <taxon>Pentapetalae</taxon>
        <taxon>rosids</taxon>
        <taxon>fabids</taxon>
        <taxon>Rosales</taxon>
        <taxon>Cannabaceae</taxon>
        <taxon>Cannabis</taxon>
    </lineage>
</organism>
<dbReference type="InterPro" id="IPR056165">
    <property type="entry name" value="Beta-prop_ELP1_2nd"/>
</dbReference>
<dbReference type="GO" id="GO:0000049">
    <property type="term" value="F:tRNA binding"/>
    <property type="evidence" value="ECO:0007669"/>
    <property type="project" value="TreeGrafter"/>
</dbReference>
<name>A0A7J6H450_CANSA</name>
<dbReference type="Pfam" id="PF23925">
    <property type="entry name" value="A-sol_ELP1"/>
    <property type="match status" value="1"/>
</dbReference>
<feature type="compositionally biased region" description="Polar residues" evidence="6">
    <location>
        <begin position="1168"/>
        <end position="1183"/>
    </location>
</feature>
<feature type="domain" description="ELP1 first N-terminal beta-propeller" evidence="7">
    <location>
        <begin position="170"/>
        <end position="331"/>
    </location>
</feature>
<dbReference type="InterPro" id="IPR011990">
    <property type="entry name" value="TPR-like_helical_dom_sf"/>
</dbReference>
<evidence type="ECO:0000259" key="9">
    <source>
        <dbReference type="Pfam" id="PF23878"/>
    </source>
</evidence>
<dbReference type="SUPFAM" id="SSF50978">
    <property type="entry name" value="WD40 repeat-like"/>
    <property type="match status" value="1"/>
</dbReference>
<accession>A0A7J6H450</accession>
<dbReference type="Gene3D" id="1.25.40.10">
    <property type="entry name" value="Tetratricopeptide repeat domain"/>
    <property type="match status" value="1"/>
</dbReference>
<dbReference type="Proteomes" id="UP000525078">
    <property type="component" value="Unassembled WGS sequence"/>
</dbReference>
<dbReference type="EMBL" id="JAATIP010000032">
    <property type="protein sequence ID" value="KAF4389219.1"/>
    <property type="molecule type" value="Genomic_DNA"/>
</dbReference>
<dbReference type="InterPro" id="IPR006849">
    <property type="entry name" value="Elp1"/>
</dbReference>
<dbReference type="InterPro" id="IPR056169">
    <property type="entry name" value="HB_ELP1"/>
</dbReference>
<feature type="domain" description="ELP1 alpha-solenoid" evidence="10">
    <location>
        <begin position="704"/>
        <end position="925"/>
    </location>
</feature>
<dbReference type="InterPro" id="IPR056167">
    <property type="entry name" value="A-sol_ELP1"/>
</dbReference>
<dbReference type="UniPathway" id="UPA00988"/>
<evidence type="ECO:0000259" key="7">
    <source>
        <dbReference type="Pfam" id="PF04762"/>
    </source>
</evidence>
<feature type="domain" description="ELP1 three-helical bundle" evidence="11">
    <location>
        <begin position="1108"/>
        <end position="1264"/>
    </location>
</feature>
<feature type="non-terminal residue" evidence="12">
    <location>
        <position position="1"/>
    </location>
</feature>
<dbReference type="PANTHER" id="PTHR12747:SF0">
    <property type="entry name" value="ELONGATOR COMPLEX PROTEIN 1"/>
    <property type="match status" value="1"/>
</dbReference>
<comment type="similarity">
    <text evidence="3">Belongs to the ELP1/IKA1 family.</text>
</comment>
<dbReference type="Pfam" id="PF04762">
    <property type="entry name" value="Beta-prop_ELP1_1st"/>
    <property type="match status" value="2"/>
</dbReference>
<dbReference type="GO" id="GO:0002926">
    <property type="term" value="P:tRNA wobble base 5-methoxycarbonylmethyl-2-thiouridinylation"/>
    <property type="evidence" value="ECO:0007669"/>
    <property type="project" value="TreeGrafter"/>
</dbReference>
<feature type="domain" description="ELP1 N-terminal second beta-propeller" evidence="8">
    <location>
        <begin position="365"/>
        <end position="678"/>
    </location>
</feature>
<keyword evidence="4" id="KW-0963">Cytoplasm</keyword>
<evidence type="ECO:0000256" key="6">
    <source>
        <dbReference type="SAM" id="MobiDB-lite"/>
    </source>
</evidence>
<reference evidence="12 13" key="1">
    <citation type="journal article" date="2020" name="bioRxiv">
        <title>Sequence and annotation of 42 cannabis genomes reveals extensive copy number variation in cannabinoid synthesis and pathogen resistance genes.</title>
        <authorList>
            <person name="Mckernan K.J."/>
            <person name="Helbert Y."/>
            <person name="Kane L.T."/>
            <person name="Ebling H."/>
            <person name="Zhang L."/>
            <person name="Liu B."/>
            <person name="Eaton Z."/>
            <person name="Mclaughlin S."/>
            <person name="Kingan S."/>
            <person name="Baybayan P."/>
            <person name="Concepcion G."/>
            <person name="Jordan M."/>
            <person name="Riva A."/>
            <person name="Barbazuk W."/>
            <person name="Harkins T."/>
        </authorList>
    </citation>
    <scope>NUCLEOTIDE SEQUENCE [LARGE SCALE GENOMIC DNA]</scope>
    <source>
        <strain evidence="13">cv. Jamaican Lion 4</strain>
        <tissue evidence="12">Leaf</tissue>
    </source>
</reference>
<evidence type="ECO:0000259" key="11">
    <source>
        <dbReference type="Pfam" id="PF23936"/>
    </source>
</evidence>
<feature type="compositionally biased region" description="Low complexity" evidence="6">
    <location>
        <begin position="1184"/>
        <end position="1198"/>
    </location>
</feature>
<sequence length="2067" mass="233264">MNNLKLYSEVSLCLELHSNEGEIITFSAFDVERNRLFFASSTNSIYATHLSSFQNEGAWRKTMLPVEVDQIELEDGDCITSFDYVMEKEALLLGTQSGLMLLHNVDGKFTEVVGQVEGGVKCISPSPDGDLLCIVTGFEQMLVMTHDWDLLYETSLRDLPDGVDIHVEPNVSSRNEFSSLISWRGDGKYFGALTNESDSTSLLKRLKVWERDSGVVHAASEPKLFMGPVLDWMPSGAKIASVYDRKAENECPSIVFYEKNGLERSLFSINEEVNSKIEMLKWNCNSDLLAALVRCENYDCIKVWFFSNNHWYLKHEIRYSREDKVCFMWDPVKQLQLICWTLGGQVTLYNFNWSTAIMEDSTALVIDGSKILVTPLSLSLMPPPMYLFSLKFPSAVRDLAFYSRNSKHCLAASLSNGCLCVVEFPSNGTWEELEGKEFNIESSISDMPLGSFIHLTWLDSHRVLAVSHYGFSHSNVSHGSLNEDRLLGHCLLEIELVCSEDNVPGSVTCSGWHANVSNQLSLEEVVVGIAPNYSTKSSAFIQFYGGKIYEHVPKLGIFPGAMKYDDRSFSSSCPWMSVVPVGNTGPLIFGLDEVGRLHISGKILCNNCSSFSFYSNLADQVMTHLILSTKQDFVFIVDLYDILHGDLEEKYTNFIHVNKRREEDNVNFINIWERGAKIAGVLHGDEATVILQTTRGNLECFYPRKLVLLSICNALVNQRFKDALLMLRRHRIDFNVIVDYCSWQLFLQSASEFVKQVNNLSYITEFVCALKNENIMETLYKKFNCKPFFKEDRDVQARYPIGSDSTSKVSSILRAIRVALEDSLPESPARELCILTTLARSDPPALEEALERIKFIREMELLGSEDPRRTSYPSAEEALKHLLWLSDSEPVFEAALGLYDLNLAAIVALNSQRDPKEFLPFLQELERLPLDLMCYNIDLKLCRFDKALKHIISAGDAYYADCMNLMKLNPQLFPLGLKLISDPVKKKQILEAWGDHLSDEKHNEDAAATYLCCSSLEKALKSYRACGNWSGVLTIAGLLKLGREEILQLAHELCEELQALGKPGEAAQIALEYCGDVSSGINLLISAREWEEALRVAVMHNRQELISEVKSASLDCASVLIGEYEEGLEKVGKYLARYLAVRQRRLLLAAKIQSEEQAMTDLDDDTASEASSNFSGMSAYTTGSRSSRVTSVSSSATSKARDTRRQRKRGKIRPGSAGEEMALVEHLKGMCPTVGAKRELKSLLLCLAMLGEVEIARKLQRAGENFQLSQLAAVSLAEDTVTNDIMDEYAHTLEHYTQKMRGEVQSSEAFFWRCKARLPMMDYVCAPTAEWNMMDFSLEKGGLHVRDKCIEIISHDQNNDSDTDAKVPKYYDVMMSPTYLVGLDTLKADLKSYQSVLAWRNSHCWQKCFSLSLTLSSLLSNGLPAHGPLAHGSDGRIEVCGSWSRQSSYILSRTSRMNEHKQYLTDNEQALETATLIFNQEVDKFEALKEALHIISRALEADPRSISLWIFHFLIYYSSVKSTGNDDLFSYAVKYNQGSYELWLMYINSCTHINDRLSKYYAALSALCFHSTASDWDRLHASACILDLFLQMVDCLCMSGNVEKAIQKIFELLAVDSNSDEPAVLLSDIHARLTVSDKFIFWISCVYLVIYRKLPDAVVQQFECEKQASEIEWPSIILLDDEKQRAVKLIEKGMLSIDSLMKTESLKDDINLTSAHFFAVNHIRCMVALDNLECSRNLLDKYLGLFPSCLELVLIRAHEKDFGDLSFSGFEEILGSWPKEVPGIQCIWNQYAQCAVQSKGYECGKVLMDRWFHSVWKVHDLQNGMNSENIELASDSILESLPNLSPIDVMFGFLNLSLYKLMQNDRLGASIAVEKALKASIPKYFKYCIGEHAMFLLTGELLLKENASVSGVLNILERYIGNSLPFSVPEPLPRKFIKNIKKPRVRQLMSNIFSPVSSDFSLVNLVLELWYGPTFLLELLCKPKLLVDFVQGILDISSSNYELAMSVCRHLSSPNSSTDLTPTSILFWASSNLVQFCMLSRFLQSMYGLKLLASWCFCLGELRIDFE</sequence>
<evidence type="ECO:0000256" key="2">
    <source>
        <dbReference type="ARBA" id="ARBA00005043"/>
    </source>
</evidence>
<dbReference type="InterPro" id="IPR056164">
    <property type="entry name" value="Beta-prop_ELP1_1st"/>
</dbReference>
<proteinExistence type="inferred from homology"/>
<dbReference type="PANTHER" id="PTHR12747">
    <property type="entry name" value="ELONGATOR COMPLEX PROTEIN 1"/>
    <property type="match status" value="1"/>
</dbReference>
<protein>
    <recommendedName>
        <fullName evidence="14">Elongator complex protein 1</fullName>
    </recommendedName>
</protein>
<dbReference type="Pfam" id="PF23878">
    <property type="entry name" value="TPR_ELP1"/>
    <property type="match status" value="1"/>
</dbReference>
<evidence type="ECO:0000313" key="12">
    <source>
        <dbReference type="EMBL" id="KAF4389219.1"/>
    </source>
</evidence>
<evidence type="ECO:0008006" key="14">
    <source>
        <dbReference type="Google" id="ProtNLM"/>
    </source>
</evidence>
<feature type="region of interest" description="Disordered" evidence="6">
    <location>
        <begin position="1158"/>
        <end position="1216"/>
    </location>
</feature>
<feature type="compositionally biased region" description="Basic residues" evidence="6">
    <location>
        <begin position="1202"/>
        <end position="1212"/>
    </location>
</feature>
<evidence type="ECO:0000256" key="4">
    <source>
        <dbReference type="ARBA" id="ARBA00022490"/>
    </source>
</evidence>
<evidence type="ECO:0000313" key="13">
    <source>
        <dbReference type="Proteomes" id="UP000525078"/>
    </source>
</evidence>
<comment type="pathway">
    <text evidence="2">tRNA modification; 5-methoxycarbonylmethyl-2-thiouridine-tRNA biosynthesis.</text>
</comment>
<feature type="domain" description="ELP1 TPR" evidence="9">
    <location>
        <begin position="935"/>
        <end position="1095"/>
    </location>
</feature>
<evidence type="ECO:0000256" key="5">
    <source>
        <dbReference type="ARBA" id="ARBA00022694"/>
    </source>
</evidence>
<comment type="subcellular location">
    <subcellularLocation>
        <location evidence="1">Cytoplasm</location>
    </subcellularLocation>
</comment>
<dbReference type="GO" id="GO:0033588">
    <property type="term" value="C:elongator holoenzyme complex"/>
    <property type="evidence" value="ECO:0007669"/>
    <property type="project" value="InterPro"/>
</dbReference>
<keyword evidence="5" id="KW-0819">tRNA processing</keyword>
<dbReference type="InterPro" id="IPR056166">
    <property type="entry name" value="TPR_ELP1"/>
</dbReference>
<comment type="caution">
    <text evidence="12">The sequence shown here is derived from an EMBL/GenBank/DDBJ whole genome shotgun (WGS) entry which is preliminary data.</text>
</comment>
<dbReference type="InterPro" id="IPR036322">
    <property type="entry name" value="WD40_repeat_dom_sf"/>
</dbReference>
<dbReference type="GO" id="GO:0005829">
    <property type="term" value="C:cytosol"/>
    <property type="evidence" value="ECO:0007669"/>
    <property type="project" value="TreeGrafter"/>
</dbReference>
<dbReference type="Pfam" id="PF23797">
    <property type="entry name" value="Beta-prop_ELP1_2nd"/>
    <property type="match status" value="1"/>
</dbReference>
<evidence type="ECO:0000256" key="1">
    <source>
        <dbReference type="ARBA" id="ARBA00004496"/>
    </source>
</evidence>
<evidence type="ECO:0000259" key="8">
    <source>
        <dbReference type="Pfam" id="PF23797"/>
    </source>
</evidence>
<feature type="domain" description="ELP1 first N-terminal beta-propeller" evidence="7">
    <location>
        <begin position="1"/>
        <end position="160"/>
    </location>
</feature>